<name>A0ABY9LY34_9BURK</name>
<keyword evidence="1" id="KW-0472">Membrane</keyword>
<keyword evidence="1" id="KW-1133">Transmembrane helix</keyword>
<proteinExistence type="predicted"/>
<reference evidence="3 4" key="1">
    <citation type="submission" date="2023-08" db="EMBL/GenBank/DDBJ databases">
        <title>Achromobacter seleniivolatilans sp. nov., isolated from seleniferous soil.</title>
        <authorList>
            <person name="Zhang S."/>
            <person name="Li K."/>
            <person name="Peng J."/>
            <person name="Zhao Q."/>
            <person name="Wang H."/>
            <person name="Guo Y."/>
        </authorList>
    </citation>
    <scope>NUCLEOTIDE SEQUENCE [LARGE SCALE GENOMIC DNA]</scope>
    <source>
        <strain evidence="3 4">R39</strain>
    </source>
</reference>
<dbReference type="PANTHER" id="PTHR46663:SF2">
    <property type="entry name" value="GGDEF DOMAIN-CONTAINING PROTEIN"/>
    <property type="match status" value="1"/>
</dbReference>
<dbReference type="SUPFAM" id="SSF55073">
    <property type="entry name" value="Nucleotide cyclase"/>
    <property type="match status" value="1"/>
</dbReference>
<dbReference type="InterPro" id="IPR043128">
    <property type="entry name" value="Rev_trsase/Diguanyl_cyclase"/>
</dbReference>
<dbReference type="NCBIfam" id="TIGR00254">
    <property type="entry name" value="GGDEF"/>
    <property type="match status" value="1"/>
</dbReference>
<gene>
    <name evidence="3" type="ORF">RAS12_23595</name>
</gene>
<dbReference type="EMBL" id="CP132976">
    <property type="protein sequence ID" value="WMD19576.1"/>
    <property type="molecule type" value="Genomic_DNA"/>
</dbReference>
<sequence length="403" mass="42941">MDTGLKFSLPKWRLTRWLTHSGHDTPADIRAALIASLFGTLPIFAGGVINTLMISGVVAWRRPEPLYISWLLLELVLAIIRVTILRSALRAAAKGGNTHTDVYILLALLWAFSVGYGVFITFLNGDWLAATLAGVSCGAMAGGICFRNYGAPRLVGVMIFLSLGPMCLGALFTGEYVTAIVFIQIPFYLVSMSIASHRLNRILVSTMLAERDSERRASQDALTGLANRSGLQAALERVCSSARGQDSAAALLYMDMDDFKRINDTYGHAAGDQVLITIAQRMRSMLRVDDVAARIGGDEFIVLVTGIDATSALRLGEHLLRDASQPITLADGTRVSVGLSIGISIMSGANRSPQAALDSADAALYRAKARGGRCCAVAGVDETEAEAEDTAVDSRGADTAALA</sequence>
<feature type="transmembrane region" description="Helical" evidence="1">
    <location>
        <begin position="127"/>
        <end position="146"/>
    </location>
</feature>
<feature type="transmembrane region" description="Helical" evidence="1">
    <location>
        <begin position="31"/>
        <end position="60"/>
    </location>
</feature>
<dbReference type="PROSITE" id="PS50887">
    <property type="entry name" value="GGDEF"/>
    <property type="match status" value="1"/>
</dbReference>
<dbReference type="Proteomes" id="UP001234798">
    <property type="component" value="Chromosome"/>
</dbReference>
<dbReference type="InterPro" id="IPR000160">
    <property type="entry name" value="GGDEF_dom"/>
</dbReference>
<feature type="transmembrane region" description="Helical" evidence="1">
    <location>
        <begin position="66"/>
        <end position="89"/>
    </location>
</feature>
<keyword evidence="3" id="KW-0548">Nucleotidyltransferase</keyword>
<dbReference type="InterPro" id="IPR052163">
    <property type="entry name" value="DGC-Regulatory_Protein"/>
</dbReference>
<feature type="transmembrane region" description="Helical" evidence="1">
    <location>
        <begin position="153"/>
        <end position="171"/>
    </location>
</feature>
<feature type="transmembrane region" description="Helical" evidence="1">
    <location>
        <begin position="101"/>
        <end position="121"/>
    </location>
</feature>
<dbReference type="RefSeq" id="WP_306941959.1">
    <property type="nucleotide sequence ID" value="NZ_CP132976.1"/>
</dbReference>
<accession>A0ABY9LY34</accession>
<evidence type="ECO:0000313" key="4">
    <source>
        <dbReference type="Proteomes" id="UP001234798"/>
    </source>
</evidence>
<dbReference type="Pfam" id="PF00990">
    <property type="entry name" value="GGDEF"/>
    <property type="match status" value="1"/>
</dbReference>
<dbReference type="CDD" id="cd01949">
    <property type="entry name" value="GGDEF"/>
    <property type="match status" value="1"/>
</dbReference>
<keyword evidence="4" id="KW-1185">Reference proteome</keyword>
<dbReference type="SMART" id="SM00267">
    <property type="entry name" value="GGDEF"/>
    <property type="match status" value="1"/>
</dbReference>
<dbReference type="EC" id="2.7.7.65" evidence="3"/>
<dbReference type="GO" id="GO:0052621">
    <property type="term" value="F:diguanylate cyclase activity"/>
    <property type="evidence" value="ECO:0007669"/>
    <property type="project" value="UniProtKB-EC"/>
</dbReference>
<evidence type="ECO:0000259" key="2">
    <source>
        <dbReference type="PROSITE" id="PS50887"/>
    </source>
</evidence>
<keyword evidence="3" id="KW-0808">Transferase</keyword>
<dbReference type="PANTHER" id="PTHR46663">
    <property type="entry name" value="DIGUANYLATE CYCLASE DGCT-RELATED"/>
    <property type="match status" value="1"/>
</dbReference>
<evidence type="ECO:0000256" key="1">
    <source>
        <dbReference type="SAM" id="Phobius"/>
    </source>
</evidence>
<dbReference type="Gene3D" id="3.30.70.270">
    <property type="match status" value="1"/>
</dbReference>
<dbReference type="InterPro" id="IPR029787">
    <property type="entry name" value="Nucleotide_cyclase"/>
</dbReference>
<evidence type="ECO:0000313" key="3">
    <source>
        <dbReference type="EMBL" id="WMD19576.1"/>
    </source>
</evidence>
<keyword evidence="1" id="KW-0812">Transmembrane</keyword>
<protein>
    <submittedName>
        <fullName evidence="3">GGDEF domain-containing protein</fullName>
        <ecNumber evidence="3">2.7.7.65</ecNumber>
    </submittedName>
</protein>
<feature type="domain" description="GGDEF" evidence="2">
    <location>
        <begin position="247"/>
        <end position="380"/>
    </location>
</feature>
<organism evidence="3 4">
    <name type="scientific">Achromobacter seleniivolatilans</name>
    <dbReference type="NCBI Taxonomy" id="3047478"/>
    <lineage>
        <taxon>Bacteria</taxon>
        <taxon>Pseudomonadati</taxon>
        <taxon>Pseudomonadota</taxon>
        <taxon>Betaproteobacteria</taxon>
        <taxon>Burkholderiales</taxon>
        <taxon>Alcaligenaceae</taxon>
        <taxon>Achromobacter</taxon>
    </lineage>
</organism>